<evidence type="ECO:0000256" key="1">
    <source>
        <dbReference type="SAM" id="MobiDB-lite"/>
    </source>
</evidence>
<reference evidence="2 3" key="1">
    <citation type="submission" date="2024-01" db="EMBL/GenBank/DDBJ databases">
        <title>The complete chloroplast genome sequence of Lithospermum erythrorhizon: insights into the phylogenetic relationship among Boraginaceae species and the maternal lineages of purple gromwells.</title>
        <authorList>
            <person name="Okada T."/>
            <person name="Watanabe K."/>
        </authorList>
    </citation>
    <scope>NUCLEOTIDE SEQUENCE [LARGE SCALE GENOMIC DNA]</scope>
</reference>
<keyword evidence="3" id="KW-1185">Reference proteome</keyword>
<accession>A0AAV3QP70</accession>
<dbReference type="EMBL" id="BAABME010005230">
    <property type="protein sequence ID" value="GAA0165031.1"/>
    <property type="molecule type" value="Genomic_DNA"/>
</dbReference>
<proteinExistence type="predicted"/>
<sequence length="163" mass="17931">MAHTKCSVVMRHSPPLKRSKSAGGVKFASPSSPTSERPVVALMSPILLPNRAAHDSLLPLLYQGVVQRKTLELGEELSQECLKVEALEQELQGLCLQAAKASHHRWEFALLAQDLKRAEEERDPTYRPPVLPVERERNCAVPIIKTSPSGGATLVPLSYRTSC</sequence>
<evidence type="ECO:0000313" key="2">
    <source>
        <dbReference type="EMBL" id="GAA0165031.1"/>
    </source>
</evidence>
<gene>
    <name evidence="2" type="ORF">LIER_20532</name>
</gene>
<organism evidence="2 3">
    <name type="scientific">Lithospermum erythrorhizon</name>
    <name type="common">Purple gromwell</name>
    <name type="synonym">Lithospermum officinale var. erythrorhizon</name>
    <dbReference type="NCBI Taxonomy" id="34254"/>
    <lineage>
        <taxon>Eukaryota</taxon>
        <taxon>Viridiplantae</taxon>
        <taxon>Streptophyta</taxon>
        <taxon>Embryophyta</taxon>
        <taxon>Tracheophyta</taxon>
        <taxon>Spermatophyta</taxon>
        <taxon>Magnoliopsida</taxon>
        <taxon>eudicotyledons</taxon>
        <taxon>Gunneridae</taxon>
        <taxon>Pentapetalae</taxon>
        <taxon>asterids</taxon>
        <taxon>lamiids</taxon>
        <taxon>Boraginales</taxon>
        <taxon>Boraginaceae</taxon>
        <taxon>Boraginoideae</taxon>
        <taxon>Lithospermeae</taxon>
        <taxon>Lithospermum</taxon>
    </lineage>
</organism>
<dbReference type="Proteomes" id="UP001454036">
    <property type="component" value="Unassembled WGS sequence"/>
</dbReference>
<name>A0AAV3QP70_LITER</name>
<feature type="region of interest" description="Disordered" evidence="1">
    <location>
        <begin position="1"/>
        <end position="36"/>
    </location>
</feature>
<dbReference type="AlphaFoldDB" id="A0AAV3QP70"/>
<evidence type="ECO:0000313" key="3">
    <source>
        <dbReference type="Proteomes" id="UP001454036"/>
    </source>
</evidence>
<protein>
    <submittedName>
        <fullName evidence="2">Uncharacterized protein</fullName>
    </submittedName>
</protein>
<comment type="caution">
    <text evidence="2">The sequence shown here is derived from an EMBL/GenBank/DDBJ whole genome shotgun (WGS) entry which is preliminary data.</text>
</comment>